<comment type="caution">
    <text evidence="1">The sequence shown here is derived from an EMBL/GenBank/DDBJ whole genome shotgun (WGS) entry which is preliminary data.</text>
</comment>
<dbReference type="AlphaFoldDB" id="A0A917X0V3"/>
<dbReference type="PROSITE" id="PS51257">
    <property type="entry name" value="PROKAR_LIPOPROTEIN"/>
    <property type="match status" value="1"/>
</dbReference>
<dbReference type="Pfam" id="PF18966">
    <property type="entry name" value="Lipoprotein_23"/>
    <property type="match status" value="1"/>
</dbReference>
<proteinExistence type="predicted"/>
<evidence type="ECO:0000313" key="1">
    <source>
        <dbReference type="EMBL" id="GGM49120.1"/>
    </source>
</evidence>
<dbReference type="InterPro" id="IPR044058">
    <property type="entry name" value="Lipoprotein_23"/>
</dbReference>
<gene>
    <name evidence="1" type="ORF">GCM10011608_37570</name>
</gene>
<sequence>MDIVGRRALALAALTIGLLGGCTDGADRAGGGAEDDGGGATGEPWHDEVTAAGAAGTIGAGGPCPLPVTFDLAEGWRAKAVEAPDPGDELGNEVVEALTRRGGSTVRCELDGRAVTPGFLRVWTVDGAGTSARQALEAFVDAEEGLTEPQYRETRPGDLDVVEATWLRRRVLTDEDLREWALAVQVGDRTVLVEASSTSFGEPVDLLPAYRLARDTLAGQA</sequence>
<name>A0A917X0V3_9ACTN</name>
<dbReference type="EMBL" id="BMNB01000017">
    <property type="protein sequence ID" value="GGM49120.1"/>
    <property type="molecule type" value="Genomic_DNA"/>
</dbReference>
<organism evidence="1 2">
    <name type="scientific">Micromonospora sonchi</name>
    <dbReference type="NCBI Taxonomy" id="1763543"/>
    <lineage>
        <taxon>Bacteria</taxon>
        <taxon>Bacillati</taxon>
        <taxon>Actinomycetota</taxon>
        <taxon>Actinomycetes</taxon>
        <taxon>Micromonosporales</taxon>
        <taxon>Micromonosporaceae</taxon>
        <taxon>Micromonospora</taxon>
    </lineage>
</organism>
<protein>
    <submittedName>
        <fullName evidence="1">Uncharacterized protein</fullName>
    </submittedName>
</protein>
<reference evidence="1" key="2">
    <citation type="submission" date="2020-09" db="EMBL/GenBank/DDBJ databases">
        <authorList>
            <person name="Sun Q."/>
            <person name="Zhou Y."/>
        </authorList>
    </citation>
    <scope>NUCLEOTIDE SEQUENCE</scope>
    <source>
        <strain evidence="1">CGMCC 4.7312</strain>
    </source>
</reference>
<dbReference type="Proteomes" id="UP000608890">
    <property type="component" value="Unassembled WGS sequence"/>
</dbReference>
<keyword evidence="2" id="KW-1185">Reference proteome</keyword>
<reference evidence="1" key="1">
    <citation type="journal article" date="2014" name="Int. J. Syst. Evol. Microbiol.">
        <title>Complete genome sequence of Corynebacterium casei LMG S-19264T (=DSM 44701T), isolated from a smear-ripened cheese.</title>
        <authorList>
            <consortium name="US DOE Joint Genome Institute (JGI-PGF)"/>
            <person name="Walter F."/>
            <person name="Albersmeier A."/>
            <person name="Kalinowski J."/>
            <person name="Ruckert C."/>
        </authorList>
    </citation>
    <scope>NUCLEOTIDE SEQUENCE</scope>
    <source>
        <strain evidence="1">CGMCC 4.7312</strain>
    </source>
</reference>
<evidence type="ECO:0000313" key="2">
    <source>
        <dbReference type="Proteomes" id="UP000608890"/>
    </source>
</evidence>
<accession>A0A917X0V3</accession>